<organism evidence="10 11">
    <name type="scientific">Caenorhabditis auriculariae</name>
    <dbReference type="NCBI Taxonomy" id="2777116"/>
    <lineage>
        <taxon>Eukaryota</taxon>
        <taxon>Metazoa</taxon>
        <taxon>Ecdysozoa</taxon>
        <taxon>Nematoda</taxon>
        <taxon>Chromadorea</taxon>
        <taxon>Rhabditida</taxon>
        <taxon>Rhabditina</taxon>
        <taxon>Rhabditomorpha</taxon>
        <taxon>Rhabditoidea</taxon>
        <taxon>Rhabditidae</taxon>
        <taxon>Peloderinae</taxon>
        <taxon>Caenorhabditis</taxon>
    </lineage>
</organism>
<dbReference type="PANTHER" id="PTHR11988:SF48">
    <property type="entry name" value="BZIP DOMAIN-CONTAINING PROTEIN"/>
    <property type="match status" value="1"/>
</dbReference>
<evidence type="ECO:0000256" key="3">
    <source>
        <dbReference type="ARBA" id="ARBA00023015"/>
    </source>
</evidence>
<evidence type="ECO:0000256" key="4">
    <source>
        <dbReference type="ARBA" id="ARBA00023125"/>
    </source>
</evidence>
<sequence>MAALNLPSQACRTCEVGPGLDVSYPSAFHLPVIHPALLSTSHLFNLSYNNVYDNTDRFIEHNNNNDKPESSCSSSRDSRSSVSPTSTRENVIVRNDGKRKKDQVKDEAYWERRRKNNDAAKRSRDQRRQKEDEMANRALLLEKENMKLRIELEQLRVETDQLRAILLAPASLSMNMGNTSTLLTPTVIAPTQIFSSLPQVPLSSHRNSVLVSNPTKT</sequence>
<dbReference type="InterPro" id="IPR046347">
    <property type="entry name" value="bZIP_sf"/>
</dbReference>
<dbReference type="Gene3D" id="1.20.5.170">
    <property type="match status" value="1"/>
</dbReference>
<keyword evidence="3" id="KW-0805">Transcription regulation</keyword>
<dbReference type="SUPFAM" id="SSF57959">
    <property type="entry name" value="Leucine zipper domain"/>
    <property type="match status" value="1"/>
</dbReference>
<reference evidence="10" key="1">
    <citation type="submission" date="2020-10" db="EMBL/GenBank/DDBJ databases">
        <authorList>
            <person name="Kikuchi T."/>
        </authorList>
    </citation>
    <scope>NUCLEOTIDE SEQUENCE</scope>
    <source>
        <strain evidence="10">NKZ352</strain>
    </source>
</reference>
<dbReference type="GO" id="GO:0000978">
    <property type="term" value="F:RNA polymerase II cis-regulatory region sequence-specific DNA binding"/>
    <property type="evidence" value="ECO:0007669"/>
    <property type="project" value="TreeGrafter"/>
</dbReference>
<protein>
    <recommendedName>
        <fullName evidence="9">BZIP domain-containing protein</fullName>
    </recommendedName>
</protein>
<feature type="compositionally biased region" description="Basic and acidic residues" evidence="8">
    <location>
        <begin position="59"/>
        <end position="69"/>
    </location>
</feature>
<dbReference type="OrthoDB" id="6022300at2759"/>
<proteinExistence type="inferred from homology"/>
<keyword evidence="11" id="KW-1185">Reference proteome</keyword>
<dbReference type="GO" id="GO:0000981">
    <property type="term" value="F:DNA-binding transcription factor activity, RNA polymerase II-specific"/>
    <property type="evidence" value="ECO:0007669"/>
    <property type="project" value="TreeGrafter"/>
</dbReference>
<evidence type="ECO:0000259" key="9">
    <source>
        <dbReference type="PROSITE" id="PS50217"/>
    </source>
</evidence>
<dbReference type="InterPro" id="IPR004827">
    <property type="entry name" value="bZIP"/>
</dbReference>
<accession>A0A8S1GTG1</accession>
<comment type="similarity">
    <text evidence="2">Belongs to the bZIP family. NFIL3 subfamily.</text>
</comment>
<keyword evidence="7" id="KW-0175">Coiled coil</keyword>
<dbReference type="InterPro" id="IPR040223">
    <property type="entry name" value="PAR_bZIP"/>
</dbReference>
<evidence type="ECO:0000256" key="7">
    <source>
        <dbReference type="SAM" id="Coils"/>
    </source>
</evidence>
<feature type="region of interest" description="Disordered" evidence="8">
    <location>
        <begin position="59"/>
        <end position="132"/>
    </location>
</feature>
<evidence type="ECO:0000313" key="10">
    <source>
        <dbReference type="EMBL" id="CAD6186775.1"/>
    </source>
</evidence>
<evidence type="ECO:0000256" key="2">
    <source>
        <dbReference type="ARBA" id="ARBA00006079"/>
    </source>
</evidence>
<dbReference type="Pfam" id="PF07716">
    <property type="entry name" value="bZIP_2"/>
    <property type="match status" value="1"/>
</dbReference>
<evidence type="ECO:0000256" key="8">
    <source>
        <dbReference type="SAM" id="MobiDB-lite"/>
    </source>
</evidence>
<feature type="domain" description="BZIP" evidence="9">
    <location>
        <begin position="106"/>
        <end position="166"/>
    </location>
</feature>
<name>A0A8S1GTG1_9PELO</name>
<evidence type="ECO:0000256" key="6">
    <source>
        <dbReference type="ARBA" id="ARBA00023242"/>
    </source>
</evidence>
<keyword evidence="5" id="KW-0804">Transcription</keyword>
<comment type="caution">
    <text evidence="10">The sequence shown here is derived from an EMBL/GenBank/DDBJ whole genome shotgun (WGS) entry which is preliminary data.</text>
</comment>
<gene>
    <name evidence="10" type="ORF">CAUJ_LOCUS2694</name>
</gene>
<dbReference type="AlphaFoldDB" id="A0A8S1GTG1"/>
<dbReference type="PROSITE" id="PS50217">
    <property type="entry name" value="BZIP"/>
    <property type="match status" value="1"/>
</dbReference>
<dbReference type="Proteomes" id="UP000835052">
    <property type="component" value="Unassembled WGS sequence"/>
</dbReference>
<dbReference type="EMBL" id="CAJGYM010000005">
    <property type="protein sequence ID" value="CAD6186775.1"/>
    <property type="molecule type" value="Genomic_DNA"/>
</dbReference>
<evidence type="ECO:0000313" key="11">
    <source>
        <dbReference type="Proteomes" id="UP000835052"/>
    </source>
</evidence>
<keyword evidence="4" id="KW-0238">DNA-binding</keyword>
<dbReference type="PANTHER" id="PTHR11988">
    <property type="entry name" value="THYROTROPH EMBRYONIC FACTOR RELATED"/>
    <property type="match status" value="1"/>
</dbReference>
<dbReference type="CDD" id="cd14695">
    <property type="entry name" value="bZIP_HLF"/>
    <property type="match status" value="1"/>
</dbReference>
<comment type="subcellular location">
    <subcellularLocation>
        <location evidence="1">Nucleus</location>
    </subcellularLocation>
</comment>
<evidence type="ECO:0000256" key="5">
    <source>
        <dbReference type="ARBA" id="ARBA00023163"/>
    </source>
</evidence>
<feature type="coiled-coil region" evidence="7">
    <location>
        <begin position="138"/>
        <end position="165"/>
    </location>
</feature>
<dbReference type="SMART" id="SM00338">
    <property type="entry name" value="BRLZ"/>
    <property type="match status" value="1"/>
</dbReference>
<evidence type="ECO:0000256" key="1">
    <source>
        <dbReference type="ARBA" id="ARBA00004123"/>
    </source>
</evidence>
<feature type="compositionally biased region" description="Low complexity" evidence="8">
    <location>
        <begin position="70"/>
        <end position="88"/>
    </location>
</feature>
<dbReference type="GO" id="GO:0005634">
    <property type="term" value="C:nucleus"/>
    <property type="evidence" value="ECO:0007669"/>
    <property type="project" value="UniProtKB-SubCell"/>
</dbReference>
<feature type="compositionally biased region" description="Basic and acidic residues" evidence="8">
    <location>
        <begin position="103"/>
        <end position="132"/>
    </location>
</feature>
<keyword evidence="6" id="KW-0539">Nucleus</keyword>
<dbReference type="FunFam" id="1.20.5.170:FF:000025">
    <property type="entry name" value="nuclear factor interleukin-3-regulated protein-like"/>
    <property type="match status" value="1"/>
</dbReference>